<dbReference type="RefSeq" id="WP_144914950.1">
    <property type="nucleotide sequence ID" value="NZ_VLLI01000012.1"/>
</dbReference>
<gene>
    <name evidence="3" type="ORF">JN11_03764</name>
</gene>
<sequence>MKTTFLKIATVLLILTAGTKTFAANPGSNQELTELTWINKFYKIEVHGNVRLHLLSGEKNGVQMSGTYYDHDALVEIENGVLRITCYSAERLDVWVTVYDLNALTAYDDVLVKTEGRFSSLDLDIELYDKAKADLNLDCCFIHIKLNDSSLANISGTAIESELAVNYASTLNSTNFIAAQMLKKRMDPAQRMPVEFNTNFYNKDNTITESAVNNG</sequence>
<keyword evidence="4" id="KW-1185">Reference proteome</keyword>
<evidence type="ECO:0000313" key="3">
    <source>
        <dbReference type="EMBL" id="TWI96653.1"/>
    </source>
</evidence>
<organism evidence="3 4">
    <name type="scientific">Mucilaginibacter frigoritolerans</name>
    <dbReference type="NCBI Taxonomy" id="652788"/>
    <lineage>
        <taxon>Bacteria</taxon>
        <taxon>Pseudomonadati</taxon>
        <taxon>Bacteroidota</taxon>
        <taxon>Sphingobacteriia</taxon>
        <taxon>Sphingobacteriales</taxon>
        <taxon>Sphingobacteriaceae</taxon>
        <taxon>Mucilaginibacter</taxon>
    </lineage>
</organism>
<dbReference type="OrthoDB" id="796727at2"/>
<evidence type="ECO:0000256" key="1">
    <source>
        <dbReference type="SAM" id="SignalP"/>
    </source>
</evidence>
<dbReference type="Proteomes" id="UP000317010">
    <property type="component" value="Unassembled WGS sequence"/>
</dbReference>
<accession>A0A562TT90</accession>
<reference evidence="3 4" key="1">
    <citation type="submission" date="2019-07" db="EMBL/GenBank/DDBJ databases">
        <title>Genomic Encyclopedia of Archaeal and Bacterial Type Strains, Phase II (KMG-II): from individual species to whole genera.</title>
        <authorList>
            <person name="Goeker M."/>
        </authorList>
    </citation>
    <scope>NUCLEOTIDE SEQUENCE [LARGE SCALE GENOMIC DNA]</scope>
    <source>
        <strain evidence="3 4">ATCC BAA-1854</strain>
    </source>
</reference>
<evidence type="ECO:0000313" key="4">
    <source>
        <dbReference type="Proteomes" id="UP000317010"/>
    </source>
</evidence>
<dbReference type="InterPro" id="IPR021255">
    <property type="entry name" value="DUF2807"/>
</dbReference>
<dbReference type="EMBL" id="VLLI01000012">
    <property type="protein sequence ID" value="TWI96653.1"/>
    <property type="molecule type" value="Genomic_DNA"/>
</dbReference>
<feature type="domain" description="Putative auto-transporter adhesin head GIN" evidence="2">
    <location>
        <begin position="41"/>
        <end position="180"/>
    </location>
</feature>
<protein>
    <recommendedName>
        <fullName evidence="2">Putative auto-transporter adhesin head GIN domain-containing protein</fullName>
    </recommendedName>
</protein>
<dbReference type="AlphaFoldDB" id="A0A562TT90"/>
<feature type="chain" id="PRO_5022091402" description="Putative auto-transporter adhesin head GIN domain-containing protein" evidence="1">
    <location>
        <begin position="24"/>
        <end position="215"/>
    </location>
</feature>
<keyword evidence="1" id="KW-0732">Signal</keyword>
<evidence type="ECO:0000259" key="2">
    <source>
        <dbReference type="Pfam" id="PF10988"/>
    </source>
</evidence>
<name>A0A562TT90_9SPHI</name>
<dbReference type="Pfam" id="PF10988">
    <property type="entry name" value="DUF2807"/>
    <property type="match status" value="1"/>
</dbReference>
<proteinExistence type="predicted"/>
<feature type="signal peptide" evidence="1">
    <location>
        <begin position="1"/>
        <end position="23"/>
    </location>
</feature>
<dbReference type="Gene3D" id="2.160.20.120">
    <property type="match status" value="1"/>
</dbReference>
<comment type="caution">
    <text evidence="3">The sequence shown here is derived from an EMBL/GenBank/DDBJ whole genome shotgun (WGS) entry which is preliminary data.</text>
</comment>